<name>A0A2P2L4P9_RHIMU</name>
<sequence length="97" mass="10887">MTSKNDSIMRIIVPLVMVVLAPNILSKHHGDIIVSISIKSHTPSTCFSEFQILTPNTLKRCYSEALSLFLFYHLSSFKKPVLSLRHSAIALGNLQYI</sequence>
<organism evidence="1">
    <name type="scientific">Rhizophora mucronata</name>
    <name type="common">Asiatic mangrove</name>
    <dbReference type="NCBI Taxonomy" id="61149"/>
    <lineage>
        <taxon>Eukaryota</taxon>
        <taxon>Viridiplantae</taxon>
        <taxon>Streptophyta</taxon>
        <taxon>Embryophyta</taxon>
        <taxon>Tracheophyta</taxon>
        <taxon>Spermatophyta</taxon>
        <taxon>Magnoliopsida</taxon>
        <taxon>eudicotyledons</taxon>
        <taxon>Gunneridae</taxon>
        <taxon>Pentapetalae</taxon>
        <taxon>rosids</taxon>
        <taxon>fabids</taxon>
        <taxon>Malpighiales</taxon>
        <taxon>Rhizophoraceae</taxon>
        <taxon>Rhizophora</taxon>
    </lineage>
</organism>
<reference evidence="1" key="1">
    <citation type="submission" date="2018-02" db="EMBL/GenBank/DDBJ databases">
        <title>Rhizophora mucronata_Transcriptome.</title>
        <authorList>
            <person name="Meera S.P."/>
            <person name="Sreeshan A."/>
            <person name="Augustine A."/>
        </authorList>
    </citation>
    <scope>NUCLEOTIDE SEQUENCE</scope>
    <source>
        <tissue evidence="1">Leaf</tissue>
    </source>
</reference>
<dbReference type="EMBL" id="GGEC01032437">
    <property type="protein sequence ID" value="MBX12921.1"/>
    <property type="molecule type" value="Transcribed_RNA"/>
</dbReference>
<evidence type="ECO:0000313" key="1">
    <source>
        <dbReference type="EMBL" id="MBX12921.1"/>
    </source>
</evidence>
<accession>A0A2P2L4P9</accession>
<protein>
    <submittedName>
        <fullName evidence="1">BTB/POZ domain-containing family protein</fullName>
    </submittedName>
</protein>
<proteinExistence type="predicted"/>
<dbReference type="AlphaFoldDB" id="A0A2P2L4P9"/>